<organism evidence="1 2">
    <name type="scientific">Spiromyces aspiralis</name>
    <dbReference type="NCBI Taxonomy" id="68401"/>
    <lineage>
        <taxon>Eukaryota</taxon>
        <taxon>Fungi</taxon>
        <taxon>Fungi incertae sedis</taxon>
        <taxon>Zoopagomycota</taxon>
        <taxon>Kickxellomycotina</taxon>
        <taxon>Kickxellomycetes</taxon>
        <taxon>Kickxellales</taxon>
        <taxon>Kickxellaceae</taxon>
        <taxon>Spiromyces</taxon>
    </lineage>
</organism>
<comment type="caution">
    <text evidence="1">The sequence shown here is derived from an EMBL/GenBank/DDBJ whole genome shotgun (WGS) entry which is preliminary data.</text>
</comment>
<dbReference type="Proteomes" id="UP001145114">
    <property type="component" value="Unassembled WGS sequence"/>
</dbReference>
<evidence type="ECO:0000313" key="2">
    <source>
        <dbReference type="Proteomes" id="UP001145114"/>
    </source>
</evidence>
<evidence type="ECO:0000313" key="1">
    <source>
        <dbReference type="EMBL" id="KAJ1679274.1"/>
    </source>
</evidence>
<protein>
    <submittedName>
        <fullName evidence="1">Uncharacterized protein</fullName>
    </submittedName>
</protein>
<accession>A0ACC1HRU5</accession>
<dbReference type="EMBL" id="JAMZIH010000485">
    <property type="protein sequence ID" value="KAJ1679274.1"/>
    <property type="molecule type" value="Genomic_DNA"/>
</dbReference>
<sequence>MESQTDANGPTEPGTGPDAPLPKSEIPCVRCRLNSLECDLVRPTCKYCQRSGYCCMYDRRTTDFFIGDWQDARHIFRRRGLVANPVRSSKKNRFDVFFNPLASQQPDPHGIGEAGARTPKQSQKRLLKKRQHKLWWKLVPKPQLKRILSEPLYDLVAGAESKYRESSDDESGEPPLAMQIDRAGGESGTEGIADSDAQREGRPDHAGTRPAPPAGNPSPDVVMLDSEASNVSDSSGTSSLSIKLPIPSSYFLKSIQMATTNHEIKSSHINSMERLLDGSALMAIGIILQEFALSRIGPPADGSSGYFSDL</sequence>
<name>A0ACC1HRU5_9FUNG</name>
<reference evidence="1" key="1">
    <citation type="submission" date="2022-06" db="EMBL/GenBank/DDBJ databases">
        <title>Phylogenomic reconstructions and comparative analyses of Kickxellomycotina fungi.</title>
        <authorList>
            <person name="Reynolds N.K."/>
            <person name="Stajich J.E."/>
            <person name="Barry K."/>
            <person name="Grigoriev I.V."/>
            <person name="Crous P."/>
            <person name="Smith M.E."/>
        </authorList>
    </citation>
    <scope>NUCLEOTIDE SEQUENCE</scope>
    <source>
        <strain evidence="1">RSA 2271</strain>
    </source>
</reference>
<gene>
    <name evidence="1" type="ORF">EV182_002382</name>
</gene>
<proteinExistence type="predicted"/>
<keyword evidence="2" id="KW-1185">Reference proteome</keyword>